<evidence type="ECO:0000313" key="1">
    <source>
        <dbReference type="EMBL" id="SVP88246.1"/>
    </source>
</evidence>
<protein>
    <submittedName>
        <fullName evidence="2">Uncharacterized protein</fullName>
    </submittedName>
</protein>
<dbReference type="VEuPathDB" id="PiroplasmaDB:TA19824"/>
<reference evidence="2" key="1">
    <citation type="submission" date="2018-07" db="EMBL/GenBank/DDBJ databases">
        <authorList>
            <person name="Quirk P.G."/>
            <person name="Krulwich T.A."/>
        </authorList>
    </citation>
    <scope>NUCLEOTIDE SEQUENCE</scope>
    <source>
        <strain evidence="2">Anand</strain>
    </source>
</reference>
<organism evidence="2">
    <name type="scientific">Theileria annulata</name>
    <dbReference type="NCBI Taxonomy" id="5874"/>
    <lineage>
        <taxon>Eukaryota</taxon>
        <taxon>Sar</taxon>
        <taxon>Alveolata</taxon>
        <taxon>Apicomplexa</taxon>
        <taxon>Aconoidasida</taxon>
        <taxon>Piroplasmida</taxon>
        <taxon>Theileriidae</taxon>
        <taxon>Theileria</taxon>
    </lineage>
</organism>
<dbReference type="AlphaFoldDB" id="A0A3B0N5N9"/>
<gene>
    <name evidence="1" type="ORF">TAT_000011000</name>
    <name evidence="2" type="ORF">TAV_000010800</name>
</gene>
<proteinExistence type="predicted"/>
<name>A0A3B0N5N9_THEAN</name>
<dbReference type="EMBL" id="UIVT01000001">
    <property type="protein sequence ID" value="SVP88246.1"/>
    <property type="molecule type" value="Genomic_DNA"/>
</dbReference>
<accession>A0A3B0N5N9</accession>
<dbReference type="EMBL" id="UIVS01000001">
    <property type="protein sequence ID" value="SVP89418.1"/>
    <property type="molecule type" value="Genomic_DNA"/>
</dbReference>
<sequence length="84" mass="10151">MLVDYVRTNCFENFTVFLSIFKLIQKFVDDSLEKALKGEKLDKFATRYHSQLFDSKISFYTLVMDQLVRRKLLKVFRVETFQRI</sequence>
<evidence type="ECO:0000313" key="2">
    <source>
        <dbReference type="EMBL" id="SVP89418.1"/>
    </source>
</evidence>